<dbReference type="EMBL" id="OW152842">
    <property type="protein sequence ID" value="CAH2065168.1"/>
    <property type="molecule type" value="Genomic_DNA"/>
</dbReference>
<feature type="region of interest" description="Disordered" evidence="1">
    <location>
        <begin position="1"/>
        <end position="171"/>
    </location>
</feature>
<keyword evidence="3" id="KW-1185">Reference proteome</keyword>
<accession>A0ABN8ISM5</accession>
<feature type="compositionally biased region" description="Polar residues" evidence="1">
    <location>
        <begin position="128"/>
        <end position="137"/>
    </location>
</feature>
<gene>
    <name evidence="2" type="ORF">IPOD504_LOCUS13067</name>
</gene>
<proteinExistence type="predicted"/>
<name>A0ABN8ISM5_9NEOP</name>
<protein>
    <submittedName>
        <fullName evidence="2">Uncharacterized protein</fullName>
    </submittedName>
</protein>
<sequence length="198" mass="21664">MRKHAASPATPDRFDVTTQRDNSLTARTNSRYPKRDGPNFNHCRLTNGDGNRQTIYEIGAARRGGRSRRERPMKPNGVDDRDGERAPLALPSSFTAESAHRGGALRVGAGRREGEGGAPSPTPYTARPNRTLSNGSGRANFDLKPTPQAPRDAAPAAREGGRYELPASRRERETAAALLSRELITSECEWQVTRRGCN</sequence>
<feature type="compositionally biased region" description="Basic and acidic residues" evidence="1">
    <location>
        <begin position="70"/>
        <end position="85"/>
    </location>
</feature>
<evidence type="ECO:0000256" key="1">
    <source>
        <dbReference type="SAM" id="MobiDB-lite"/>
    </source>
</evidence>
<evidence type="ECO:0000313" key="3">
    <source>
        <dbReference type="Proteomes" id="UP000837857"/>
    </source>
</evidence>
<organism evidence="2 3">
    <name type="scientific">Iphiclides podalirius</name>
    <name type="common">scarce swallowtail</name>
    <dbReference type="NCBI Taxonomy" id="110791"/>
    <lineage>
        <taxon>Eukaryota</taxon>
        <taxon>Metazoa</taxon>
        <taxon>Ecdysozoa</taxon>
        <taxon>Arthropoda</taxon>
        <taxon>Hexapoda</taxon>
        <taxon>Insecta</taxon>
        <taxon>Pterygota</taxon>
        <taxon>Neoptera</taxon>
        <taxon>Endopterygota</taxon>
        <taxon>Lepidoptera</taxon>
        <taxon>Glossata</taxon>
        <taxon>Ditrysia</taxon>
        <taxon>Papilionoidea</taxon>
        <taxon>Papilionidae</taxon>
        <taxon>Papilioninae</taxon>
        <taxon>Iphiclides</taxon>
    </lineage>
</organism>
<evidence type="ECO:0000313" key="2">
    <source>
        <dbReference type="EMBL" id="CAH2065168.1"/>
    </source>
</evidence>
<feature type="compositionally biased region" description="Polar residues" evidence="1">
    <location>
        <begin position="16"/>
        <end position="31"/>
    </location>
</feature>
<feature type="compositionally biased region" description="Low complexity" evidence="1">
    <location>
        <begin position="145"/>
        <end position="157"/>
    </location>
</feature>
<feature type="compositionally biased region" description="Basic and acidic residues" evidence="1">
    <location>
        <begin position="159"/>
        <end position="171"/>
    </location>
</feature>
<dbReference type="Proteomes" id="UP000837857">
    <property type="component" value="Chromosome 30"/>
</dbReference>
<feature type="non-terminal residue" evidence="2">
    <location>
        <position position="1"/>
    </location>
</feature>
<reference evidence="2" key="1">
    <citation type="submission" date="2022-03" db="EMBL/GenBank/DDBJ databases">
        <authorList>
            <person name="Martin H S."/>
        </authorList>
    </citation>
    <scope>NUCLEOTIDE SEQUENCE</scope>
</reference>